<evidence type="ECO:0000256" key="3">
    <source>
        <dbReference type="SAM" id="MobiDB-lite"/>
    </source>
</evidence>
<name>A0A8M1FAK7_URSMA</name>
<dbReference type="PANTHER" id="PTHR48051">
    <property type="match status" value="1"/>
</dbReference>
<gene>
    <name evidence="5" type="primary">LRRC27</name>
</gene>
<sequence length="617" mass="68042">MEGSSSCKVPPGAADPDSCAAQVRSTPAALSREVHKAVKGVIFSSSSILDLSQSGLRHLGEIFKIPNLKQLHLQRNALCEIPKDFFQLLPNLTWLDLRYNRIKALPSGIGSHKHLKTLLLERNPIKMLPVELVVSMFLGGITFGLSYLVDERPGSYTDVCLQSRVSSRSALLTPWSSGALATFRGSAYVLLLHRPLQAPDFIVLLSDRQRNVTSLKALNLRHCPLEFPGPLVVQKGLGAILAFLQIYAAQHSAPQDLTSRAISPVTTMSLSELSQPSLYLSEEETVPDPDAINSQDQNGLLQEKADFFPPVEKLDLSELRKSADSSEDWPGEEEIKRFWKLRQELVEHEQAEVLANQLLAMELPPNLRAALNTKDGEHASPRRVFSACHPRLSGHRKGCDCRRKTPSVRSVLPALAPPQRAGLPTRRPRESRAVADRERREKQAVVEQWRRDEQAPREWRERARTRRTAEEVPSKPLPPWRSLGASKIPFPTDLIDNEKMPVNPPGKMRPSKEKSSRASKHKSTSPGTLGMLHAAGGATGRPWASVPSPGPLLLPRLLPSDLHQPCFGPRSPSGSELRAWVGTPGLAGRRAWPPGLHAPAPPSTGERPGGRSSWCDR</sequence>
<dbReference type="Pfam" id="PF13855">
    <property type="entry name" value="LRR_8"/>
    <property type="match status" value="1"/>
</dbReference>
<evidence type="ECO:0000256" key="2">
    <source>
        <dbReference type="ARBA" id="ARBA00022737"/>
    </source>
</evidence>
<protein>
    <submittedName>
        <fullName evidence="5">Leucine-rich repeat-containing protein 27 isoform X2</fullName>
    </submittedName>
</protein>
<dbReference type="InterPro" id="IPR003591">
    <property type="entry name" value="Leu-rich_rpt_typical-subtyp"/>
</dbReference>
<dbReference type="SUPFAM" id="SSF52058">
    <property type="entry name" value="L domain-like"/>
    <property type="match status" value="1"/>
</dbReference>
<evidence type="ECO:0000313" key="4">
    <source>
        <dbReference type="Proteomes" id="UP000261680"/>
    </source>
</evidence>
<dbReference type="GeneID" id="103658445"/>
<dbReference type="InterPro" id="IPR050216">
    <property type="entry name" value="LRR_domain-containing"/>
</dbReference>
<evidence type="ECO:0000256" key="1">
    <source>
        <dbReference type="ARBA" id="ARBA00022614"/>
    </source>
</evidence>
<dbReference type="Proteomes" id="UP000261680">
    <property type="component" value="Unplaced"/>
</dbReference>
<dbReference type="Gene3D" id="3.80.10.10">
    <property type="entry name" value="Ribonuclease Inhibitor"/>
    <property type="match status" value="1"/>
</dbReference>
<proteinExistence type="predicted"/>
<feature type="compositionally biased region" description="Basic and acidic residues" evidence="3">
    <location>
        <begin position="427"/>
        <end position="473"/>
    </location>
</feature>
<dbReference type="RefSeq" id="XP_040480381.1">
    <property type="nucleotide sequence ID" value="XM_040624447.1"/>
</dbReference>
<reference evidence="5" key="1">
    <citation type="submission" date="2025-08" db="UniProtKB">
        <authorList>
            <consortium name="RefSeq"/>
        </authorList>
    </citation>
    <scope>IDENTIFICATION</scope>
    <source>
        <tissue evidence="5">Whole blood</tissue>
    </source>
</reference>
<feature type="region of interest" description="Disordered" evidence="3">
    <location>
        <begin position="586"/>
        <end position="617"/>
    </location>
</feature>
<organism evidence="4 5">
    <name type="scientific">Ursus maritimus</name>
    <name type="common">Polar bear</name>
    <name type="synonym">Thalarctos maritimus</name>
    <dbReference type="NCBI Taxonomy" id="29073"/>
    <lineage>
        <taxon>Eukaryota</taxon>
        <taxon>Metazoa</taxon>
        <taxon>Chordata</taxon>
        <taxon>Craniata</taxon>
        <taxon>Vertebrata</taxon>
        <taxon>Euteleostomi</taxon>
        <taxon>Mammalia</taxon>
        <taxon>Eutheria</taxon>
        <taxon>Laurasiatheria</taxon>
        <taxon>Carnivora</taxon>
        <taxon>Caniformia</taxon>
        <taxon>Ursidae</taxon>
        <taxon>Ursus</taxon>
    </lineage>
</organism>
<dbReference type="PROSITE" id="PS51450">
    <property type="entry name" value="LRR"/>
    <property type="match status" value="1"/>
</dbReference>
<keyword evidence="4" id="KW-1185">Reference proteome</keyword>
<dbReference type="InterPro" id="IPR001611">
    <property type="entry name" value="Leu-rich_rpt"/>
</dbReference>
<evidence type="ECO:0000313" key="5">
    <source>
        <dbReference type="RefSeq" id="XP_040480381.1"/>
    </source>
</evidence>
<keyword evidence="1" id="KW-0433">Leucine-rich repeat</keyword>
<dbReference type="GO" id="GO:0005737">
    <property type="term" value="C:cytoplasm"/>
    <property type="evidence" value="ECO:0007669"/>
    <property type="project" value="TreeGrafter"/>
</dbReference>
<dbReference type="InterPro" id="IPR032675">
    <property type="entry name" value="LRR_dom_sf"/>
</dbReference>
<dbReference type="CTD" id="80313"/>
<dbReference type="AlphaFoldDB" id="A0A8M1FAK7"/>
<dbReference type="SMART" id="SM00369">
    <property type="entry name" value="LRR_TYP"/>
    <property type="match status" value="3"/>
</dbReference>
<feature type="region of interest" description="Disordered" evidence="3">
    <location>
        <begin position="412"/>
        <end position="549"/>
    </location>
</feature>
<dbReference type="PANTHER" id="PTHR48051:SF35">
    <property type="entry name" value="LEUCINE-RICH REPEAT-CONTAINING PROTEIN 27"/>
    <property type="match status" value="1"/>
</dbReference>
<accession>A0A8M1FAK7</accession>
<keyword evidence="2" id="KW-0677">Repeat</keyword>